<dbReference type="GO" id="GO:0016810">
    <property type="term" value="F:hydrolase activity, acting on carbon-nitrogen (but not peptide) bonds"/>
    <property type="evidence" value="ECO:0007669"/>
    <property type="project" value="InterPro"/>
</dbReference>
<evidence type="ECO:0000256" key="3">
    <source>
        <dbReference type="SAM" id="SignalP"/>
    </source>
</evidence>
<dbReference type="SUPFAM" id="SSF69304">
    <property type="entry name" value="Tricorn protease N-terminal domain"/>
    <property type="match status" value="1"/>
</dbReference>
<keyword evidence="6" id="KW-1185">Reference proteome</keyword>
<feature type="chain" id="PRO_5031472073" evidence="3">
    <location>
        <begin position="22"/>
        <end position="1129"/>
    </location>
</feature>
<evidence type="ECO:0000256" key="2">
    <source>
        <dbReference type="SAM" id="MobiDB-lite"/>
    </source>
</evidence>
<dbReference type="Pfam" id="PF07676">
    <property type="entry name" value="PD40"/>
    <property type="match status" value="4"/>
</dbReference>
<dbReference type="Gene3D" id="3.40.50.10910">
    <property type="entry name" value="Amidohydrolase"/>
    <property type="match status" value="1"/>
</dbReference>
<dbReference type="Gene3D" id="1.20.58.520">
    <property type="entry name" value="Amidohydrolase"/>
    <property type="match status" value="1"/>
</dbReference>
<dbReference type="PANTHER" id="PTHR36842:SF1">
    <property type="entry name" value="PROTEIN TOLB"/>
    <property type="match status" value="1"/>
</dbReference>
<proteinExistence type="inferred from homology"/>
<dbReference type="PANTHER" id="PTHR36842">
    <property type="entry name" value="PROTEIN TOLB HOMOLOG"/>
    <property type="match status" value="1"/>
</dbReference>
<dbReference type="RefSeq" id="WP_184243223.1">
    <property type="nucleotide sequence ID" value="NZ_JACHLR010000004.1"/>
</dbReference>
<evidence type="ECO:0000313" key="6">
    <source>
        <dbReference type="Proteomes" id="UP000555448"/>
    </source>
</evidence>
<dbReference type="Gene3D" id="2.120.10.30">
    <property type="entry name" value="TolB, C-terminal domain"/>
    <property type="match status" value="2"/>
</dbReference>
<sequence length="1129" mass="122507">MRTLLLGSAMCSIVIGGLVHAQPAISSKDTSRGTLQEGIDPSRSRPEVTAPKGKTRNIDFVATEGTRMSVDISPDGRWIVFDLLGHIYRMSTKGGKAVSLTQTSGVALNLEPRISPDGREIAFITDRGGQYNLWVMNVDGSRPRAVAYGLKTLFFEPAWTADGKSIVVRKSTTRDGGGETSDGLWRYPKEGGKGEQLVASRPGGSGGDPAWPSLSGDGKYLYYQVTMPAPEKQPIFGAYQVRRLDLGSGEVLDITAGEGGGLSSGGGVAPEVSPDGRWLAFARQIPDGRLSFKGHEFGPRSALWLRDLQTGTERLLMDPIEPMGWSGGKIISILPRYRWAADGKSIVIAQGGKLRRLDVASGHVGTVPFAARVHRTISQMARKEVKIDDAAVHARYFGWPTANRDGTALAFQAVGRIYVQATGQGTPHRVTPGDFAPLEYAPSWSPDGQWLAFVTWDDAARGQLWKVPASGGTPVRIAAEAGEYANPIWSPDGRSLVVMKGEGATARGRTLTHDAWFDVVTFPADAGAEGATGQAIARVARPSGASLFDQARRQIPRPSFGPGGRIYWPDVEPQGDSPVRFAGGGPSALVSVKPDGSDRRRHVGFPYADEIAPSPDGKWLAFQEGDNVYVMAMPPADSPPGTRIDKRDPAAGVKALTTSGGGYPRWRNADTLEYGAGAQYRAYNMATGRTETTPLAVSVPKRVSTKTLALTHAHIVTLQDRKVIDDGTVVVKGSRITCVGTCSTVGVDRVIDAGGKTIVPGFVDVHAHHYRDWRGMRPRHDFEQAVYLAYGVTTTMDPSAYSLNAFPTAELTDAGEMIGPRSYTTGDNLLPDDSARINAINDLPAAVAEATKMSNWGANTIKQYMQPRRDQRQWLVEAAREVGLNITSEGRSLYDDLGAVMDGQTGWEHAFGELPIYSDVARFVGQSGTHFSPTMGVAGTGAPSIEYWFSRSDVWKDPKLRHWFPWRQLMMKAARTRKLRPATDYSYPLVAQAVKDIIDAGGWSAMGAHGELDGLADHWEIWMSASALDNMTALEVASLHGARFLGLDKEIGSIETGKLADLLVLDADPLVDIHNTEKIRYVLKDGKLYQADTLDEVWPNVVPFGPYYWVNEDELQDNVKRSDVFDTQK</sequence>
<evidence type="ECO:0000256" key="1">
    <source>
        <dbReference type="ARBA" id="ARBA00009820"/>
    </source>
</evidence>
<evidence type="ECO:0000313" key="5">
    <source>
        <dbReference type="EMBL" id="MBB4857953.1"/>
    </source>
</evidence>
<feature type="region of interest" description="Disordered" evidence="2">
    <location>
        <begin position="26"/>
        <end position="52"/>
    </location>
</feature>
<comment type="caution">
    <text evidence="5">The sequence shown here is derived from an EMBL/GenBank/DDBJ whole genome shotgun (WGS) entry which is preliminary data.</text>
</comment>
<dbReference type="SUPFAM" id="SSF51556">
    <property type="entry name" value="Metallo-dependent hydrolases"/>
    <property type="match status" value="1"/>
</dbReference>
<gene>
    <name evidence="5" type="ORF">HNO88_001267</name>
</gene>
<feature type="signal peptide" evidence="3">
    <location>
        <begin position="1"/>
        <end position="21"/>
    </location>
</feature>
<accession>A0A7W7K9B5</accession>
<dbReference type="AlphaFoldDB" id="A0A7W7K9B5"/>
<feature type="region of interest" description="Disordered" evidence="2">
    <location>
        <begin position="171"/>
        <end position="210"/>
    </location>
</feature>
<dbReference type="EMBL" id="JACHLR010000004">
    <property type="protein sequence ID" value="MBB4857953.1"/>
    <property type="molecule type" value="Genomic_DNA"/>
</dbReference>
<dbReference type="InterPro" id="IPR011059">
    <property type="entry name" value="Metal-dep_hydrolase_composite"/>
</dbReference>
<dbReference type="Proteomes" id="UP000555448">
    <property type="component" value="Unassembled WGS sequence"/>
</dbReference>
<evidence type="ECO:0000259" key="4">
    <source>
        <dbReference type="Pfam" id="PF01979"/>
    </source>
</evidence>
<organism evidence="5 6">
    <name type="scientific">Novosphingobium chloroacetimidivorans</name>
    <dbReference type="NCBI Taxonomy" id="1428314"/>
    <lineage>
        <taxon>Bacteria</taxon>
        <taxon>Pseudomonadati</taxon>
        <taxon>Pseudomonadota</taxon>
        <taxon>Alphaproteobacteria</taxon>
        <taxon>Sphingomonadales</taxon>
        <taxon>Sphingomonadaceae</taxon>
        <taxon>Novosphingobium</taxon>
    </lineage>
</organism>
<dbReference type="Gene3D" id="2.30.40.10">
    <property type="entry name" value="Urease, subunit C, domain 1"/>
    <property type="match status" value="1"/>
</dbReference>
<keyword evidence="3" id="KW-0732">Signal</keyword>
<dbReference type="SUPFAM" id="SSF82171">
    <property type="entry name" value="DPP6 N-terminal domain-like"/>
    <property type="match status" value="1"/>
</dbReference>
<dbReference type="InterPro" id="IPR011659">
    <property type="entry name" value="WD40"/>
</dbReference>
<dbReference type="InterPro" id="IPR006680">
    <property type="entry name" value="Amidohydro-rel"/>
</dbReference>
<reference evidence="5 6" key="1">
    <citation type="submission" date="2020-08" db="EMBL/GenBank/DDBJ databases">
        <title>Functional genomics of gut bacteria from endangered species of beetles.</title>
        <authorList>
            <person name="Carlos-Shanley C."/>
        </authorList>
    </citation>
    <scope>NUCLEOTIDE SEQUENCE [LARGE SCALE GENOMIC DNA]</scope>
    <source>
        <strain evidence="5 6">S00245</strain>
    </source>
</reference>
<comment type="similarity">
    <text evidence="1">Belongs to the TolB family.</text>
</comment>
<dbReference type="Gene3D" id="3.30.110.90">
    <property type="entry name" value="Amidohydrolase"/>
    <property type="match status" value="1"/>
</dbReference>
<dbReference type="Pfam" id="PF01979">
    <property type="entry name" value="Amidohydro_1"/>
    <property type="match status" value="1"/>
</dbReference>
<feature type="domain" description="Amidohydrolase-related" evidence="4">
    <location>
        <begin position="1027"/>
        <end position="1088"/>
    </location>
</feature>
<dbReference type="InterPro" id="IPR032466">
    <property type="entry name" value="Metal_Hydrolase"/>
</dbReference>
<dbReference type="InterPro" id="IPR011042">
    <property type="entry name" value="6-blade_b-propeller_TolB-like"/>
</dbReference>
<name>A0A7W7K9B5_9SPHN</name>
<protein>
    <submittedName>
        <fullName evidence="5">Tol biopolymer transport system component</fullName>
    </submittedName>
</protein>
<dbReference type="SUPFAM" id="SSF51338">
    <property type="entry name" value="Composite domain of metallo-dependent hydrolases"/>
    <property type="match status" value="1"/>
</dbReference>